<keyword evidence="1" id="KW-0548">Nucleotidyltransferase</keyword>
<evidence type="ECO:0000313" key="1">
    <source>
        <dbReference type="EMBL" id="GAY72705.1"/>
    </source>
</evidence>
<dbReference type="GO" id="GO:0000428">
    <property type="term" value="C:DNA-directed RNA polymerase complex"/>
    <property type="evidence" value="ECO:0007669"/>
    <property type="project" value="UniProtKB-KW"/>
</dbReference>
<accession>A0A401FJZ2</accession>
<organism evidence="1 2">
    <name type="scientific">Lentilactobacillus kosonis</name>
    <dbReference type="NCBI Taxonomy" id="2810561"/>
    <lineage>
        <taxon>Bacteria</taxon>
        <taxon>Bacillati</taxon>
        <taxon>Bacillota</taxon>
        <taxon>Bacilli</taxon>
        <taxon>Lactobacillales</taxon>
        <taxon>Lactobacillaceae</taxon>
        <taxon>Lentilactobacillus</taxon>
    </lineage>
</organism>
<dbReference type="GO" id="GO:0003899">
    <property type="term" value="F:DNA-directed RNA polymerase activity"/>
    <property type="evidence" value="ECO:0007669"/>
    <property type="project" value="UniProtKB-EC"/>
</dbReference>
<protein>
    <submittedName>
        <fullName evidence="1">DNA-directed RNA polymerase beta subunit</fullName>
        <ecNumber evidence="1">2.7.7.6</ecNumber>
    </submittedName>
</protein>
<dbReference type="Proteomes" id="UP000286974">
    <property type="component" value="Unassembled WGS sequence"/>
</dbReference>
<sequence>MNSDYPDYDPDLVSEFFSAYHDRGMMKWQGFYLSDHTKQLEQEYQQETITNLRQRTAEMTPEEIATNIDQAYTKNKLVSVQLNETDTDRAVPPEIIGKINGQENQTIVIGQSHVKLEQIRSLEIIEE</sequence>
<proteinExistence type="predicted"/>
<dbReference type="AlphaFoldDB" id="A0A401FJZ2"/>
<gene>
    <name evidence="1" type="ORF">NBRC111893_851</name>
</gene>
<keyword evidence="1" id="KW-0240">DNA-directed RNA polymerase</keyword>
<comment type="caution">
    <text evidence="1">The sequence shown here is derived from an EMBL/GenBank/DDBJ whole genome shotgun (WGS) entry which is preliminary data.</text>
</comment>
<dbReference type="EC" id="2.7.7.6" evidence="1"/>
<dbReference type="EMBL" id="BEXA01000002">
    <property type="protein sequence ID" value="GAY72705.1"/>
    <property type="molecule type" value="Genomic_DNA"/>
</dbReference>
<keyword evidence="1" id="KW-0808">Transferase</keyword>
<keyword evidence="2" id="KW-1185">Reference proteome</keyword>
<evidence type="ECO:0000313" key="2">
    <source>
        <dbReference type="Proteomes" id="UP000286974"/>
    </source>
</evidence>
<keyword evidence="1" id="KW-0804">Transcription</keyword>
<reference evidence="1 2" key="1">
    <citation type="submission" date="2017-11" db="EMBL/GenBank/DDBJ databases">
        <title>Draft Genome Sequence of Lactobacillus curieae NBRC 111893 isolated from Koso, a Japanese sugar-Vegetable Fermented Beverage.</title>
        <authorList>
            <person name="Chiou T.Y."/>
            <person name="Oshima K."/>
            <person name="Suda W."/>
            <person name="Hattori M."/>
            <person name="Takahashi T."/>
        </authorList>
    </citation>
    <scope>NUCLEOTIDE SEQUENCE [LARGE SCALE GENOMIC DNA]</scope>
    <source>
        <strain evidence="1 2">NBRC111893</strain>
    </source>
</reference>
<name>A0A401FJZ2_9LACO</name>